<name>A0ACC1CQI4_9NEOP</name>
<proteinExistence type="predicted"/>
<evidence type="ECO:0000313" key="2">
    <source>
        <dbReference type="Proteomes" id="UP000824533"/>
    </source>
</evidence>
<reference evidence="1 2" key="1">
    <citation type="journal article" date="2021" name="Front. Genet.">
        <title>Chromosome-Level Genome Assembly Reveals Significant Gene Expansion in the Toll and IMD Signaling Pathways of Dendrolimus kikuchii.</title>
        <authorList>
            <person name="Zhou J."/>
            <person name="Wu P."/>
            <person name="Xiong Z."/>
            <person name="Liu N."/>
            <person name="Zhao N."/>
            <person name="Ji M."/>
            <person name="Qiu Y."/>
            <person name="Yang B."/>
        </authorList>
    </citation>
    <scope>NUCLEOTIDE SEQUENCE [LARGE SCALE GENOMIC DNA]</scope>
    <source>
        <strain evidence="1">Ann1</strain>
    </source>
</reference>
<sequence>MVQLLYIVASLHILLCPFTKVEESFNVQAIHDVIYHRHNLTQYDHNEFPGVVPRTFIGPLIVSILSSPVIAILHLSGINKFWTQYVVRLTLSLTVIATWSRLRSTLQKQFGNTYAWWFTIITVTQYHFMFYMSRPLPNIMVMPLVLLAFEGWLSGRQKQFIISAGAAIIIFRAELAMLFGLFLIMDLYFRKIDVVSLLKIIIPAGISLVALTILVDSIFWGRLLWPEAEVFWYNTIMNKSSNWGTSPFLWYFYSALPRGLGPSLILIPLGLYLDRRIIPVVAPAFVYVILYSFLPHKELRFIIYIFPLLNIASAAACSYIYIRRTKAPIYEILFWGTIVVVIGNIIMSVALAMVAMTNYPGGMAISKFHKLLKNEPLVDVHISNLAAQTGVTRFTQINDHWKYSKNESLTPEQMQEYTHLLIEAKSKYSPTIKAFSQTHGVLDTIESFSQIAMNYKLIPPVKIKTKPAIFILEKKNFRDYLSNNKIDVINEENKDMTEDPKSVSNVIIENEEVTNVVDYDSNINNENAGYIEKVPSEDINRVEQSEKIINETPESVIETETIPIKENLPKKIKRKTESISEPIVATETIKDDIGITKLEEEIPKAKIKRAFEELKELRKERKKKAIEKIKTETRKEVVASAKEKLREIMKRHKHIADELSENVISDVNEEIIDVDGRGDILEIEIIAQKEEPVEIVEDKPKETETLENILEISETANRTNENIDSIVEEVIVRLIDKKIYDDKTKPEDIKVEDRQVIQKIVEEVLFERMNYNNTNN</sequence>
<accession>A0ACC1CQI4</accession>
<gene>
    <name evidence="1" type="ORF">K1T71_010885</name>
</gene>
<evidence type="ECO:0000313" key="1">
    <source>
        <dbReference type="EMBL" id="KAJ0173736.1"/>
    </source>
</evidence>
<organism evidence="1 2">
    <name type="scientific">Dendrolimus kikuchii</name>
    <dbReference type="NCBI Taxonomy" id="765133"/>
    <lineage>
        <taxon>Eukaryota</taxon>
        <taxon>Metazoa</taxon>
        <taxon>Ecdysozoa</taxon>
        <taxon>Arthropoda</taxon>
        <taxon>Hexapoda</taxon>
        <taxon>Insecta</taxon>
        <taxon>Pterygota</taxon>
        <taxon>Neoptera</taxon>
        <taxon>Endopterygota</taxon>
        <taxon>Lepidoptera</taxon>
        <taxon>Glossata</taxon>
        <taxon>Ditrysia</taxon>
        <taxon>Bombycoidea</taxon>
        <taxon>Lasiocampidae</taxon>
        <taxon>Dendrolimus</taxon>
    </lineage>
</organism>
<keyword evidence="2" id="KW-1185">Reference proteome</keyword>
<protein>
    <submittedName>
        <fullName evidence="1">Uncharacterized protein</fullName>
    </submittedName>
</protein>
<comment type="caution">
    <text evidence="1">The sequence shown here is derived from an EMBL/GenBank/DDBJ whole genome shotgun (WGS) entry which is preliminary data.</text>
</comment>
<dbReference type="Proteomes" id="UP000824533">
    <property type="component" value="Linkage Group LG19"/>
</dbReference>
<dbReference type="EMBL" id="CM034405">
    <property type="protein sequence ID" value="KAJ0173736.1"/>
    <property type="molecule type" value="Genomic_DNA"/>
</dbReference>